<gene>
    <name evidence="2 3" type="primary">LOC111289429</name>
</gene>
<sequence length="111" mass="13084">MLDVGFEEDVRVILGKTCSVHRLAEEYMDPNPIKVVIGSEDLAANHDVMQIVERFAFQSGLEYWYLSYTRQKLIVLKICFREEKKEKHSWVSRQVYPVLLLCYVGFDCRHL</sequence>
<evidence type="ECO:0000313" key="2">
    <source>
        <dbReference type="RefSeq" id="XP_022736202.1"/>
    </source>
</evidence>
<proteinExistence type="predicted"/>
<reference evidence="2 3" key="1">
    <citation type="submission" date="2025-04" db="UniProtKB">
        <authorList>
            <consortium name="RefSeq"/>
        </authorList>
    </citation>
    <scope>IDENTIFICATION</scope>
    <source>
        <tissue evidence="2 3">Fruit stalk</tissue>
    </source>
</reference>
<organism evidence="1 2">
    <name type="scientific">Durio zibethinus</name>
    <name type="common">Durian</name>
    <dbReference type="NCBI Taxonomy" id="66656"/>
    <lineage>
        <taxon>Eukaryota</taxon>
        <taxon>Viridiplantae</taxon>
        <taxon>Streptophyta</taxon>
        <taxon>Embryophyta</taxon>
        <taxon>Tracheophyta</taxon>
        <taxon>Spermatophyta</taxon>
        <taxon>Magnoliopsida</taxon>
        <taxon>eudicotyledons</taxon>
        <taxon>Gunneridae</taxon>
        <taxon>Pentapetalae</taxon>
        <taxon>rosids</taxon>
        <taxon>malvids</taxon>
        <taxon>Malvales</taxon>
        <taxon>Malvaceae</taxon>
        <taxon>Helicteroideae</taxon>
        <taxon>Durio</taxon>
    </lineage>
</organism>
<keyword evidence="1" id="KW-1185">Reference proteome</keyword>
<accession>A0A6P5Y6X2</accession>
<name>A0A6P5Y6X2_DURZI</name>
<dbReference type="Proteomes" id="UP000515121">
    <property type="component" value="Unplaced"/>
</dbReference>
<evidence type="ECO:0000313" key="1">
    <source>
        <dbReference type="Proteomes" id="UP000515121"/>
    </source>
</evidence>
<protein>
    <submittedName>
        <fullName evidence="2 3">Uncharacterized protein LOC111289429 isoform X1</fullName>
    </submittedName>
</protein>
<dbReference type="RefSeq" id="XP_022736202.1">
    <property type="nucleotide sequence ID" value="XM_022880467.1"/>
</dbReference>
<dbReference type="OrthoDB" id="5869591at2759"/>
<evidence type="ECO:0000313" key="3">
    <source>
        <dbReference type="RefSeq" id="XP_022736203.1"/>
    </source>
</evidence>
<dbReference type="KEGG" id="dzi:111289429"/>
<dbReference type="GeneID" id="111289429"/>
<dbReference type="AlphaFoldDB" id="A0A6P5Y6X2"/>
<dbReference type="RefSeq" id="XP_022736203.1">
    <property type="nucleotide sequence ID" value="XM_022880468.1"/>
</dbReference>